<dbReference type="Pfam" id="PF09250">
    <property type="entry name" value="Prim-Pol"/>
    <property type="match status" value="1"/>
</dbReference>
<dbReference type="SUPFAM" id="SSF56747">
    <property type="entry name" value="Prim-pol domain"/>
    <property type="match status" value="1"/>
</dbReference>
<dbReference type="EMBL" id="BAAAYN010000022">
    <property type="protein sequence ID" value="GAA3388099.1"/>
    <property type="molecule type" value="Genomic_DNA"/>
</dbReference>
<organism evidence="3 4">
    <name type="scientific">Cryptosporangium minutisporangium</name>
    <dbReference type="NCBI Taxonomy" id="113569"/>
    <lineage>
        <taxon>Bacteria</taxon>
        <taxon>Bacillati</taxon>
        <taxon>Actinomycetota</taxon>
        <taxon>Actinomycetes</taxon>
        <taxon>Cryptosporangiales</taxon>
        <taxon>Cryptosporangiaceae</taxon>
        <taxon>Cryptosporangium</taxon>
    </lineage>
</organism>
<evidence type="ECO:0000313" key="4">
    <source>
        <dbReference type="Proteomes" id="UP001501676"/>
    </source>
</evidence>
<reference evidence="4" key="1">
    <citation type="journal article" date="2019" name="Int. J. Syst. Evol. Microbiol.">
        <title>The Global Catalogue of Microorganisms (GCM) 10K type strain sequencing project: providing services to taxonomists for standard genome sequencing and annotation.</title>
        <authorList>
            <consortium name="The Broad Institute Genomics Platform"/>
            <consortium name="The Broad Institute Genome Sequencing Center for Infectious Disease"/>
            <person name="Wu L."/>
            <person name="Ma J."/>
        </authorList>
    </citation>
    <scope>NUCLEOTIDE SEQUENCE [LARGE SCALE GENOMIC DNA]</scope>
    <source>
        <strain evidence="4">JCM 9458</strain>
    </source>
</reference>
<evidence type="ECO:0000256" key="1">
    <source>
        <dbReference type="SAM" id="MobiDB-lite"/>
    </source>
</evidence>
<dbReference type="Gene3D" id="3.30.720.160">
    <property type="entry name" value="Bifunctional DNA primase/polymerase, N-terminal"/>
    <property type="match status" value="1"/>
</dbReference>
<dbReference type="InterPro" id="IPR015330">
    <property type="entry name" value="DNA_primase/pol_bifunc_N"/>
</dbReference>
<gene>
    <name evidence="3" type="ORF">GCM10020369_32960</name>
</gene>
<dbReference type="SMART" id="SM00943">
    <property type="entry name" value="Prim-Pol"/>
    <property type="match status" value="1"/>
</dbReference>
<sequence>MWVSDLHQAGTGPDQVAAWYARQAAAWSERAASNGDDPEATARANFAAWNQAIYARRAAELAAGTPAPPIAEPPTSATPDLFNAPEEPPVNTSQNALLDAALSAAGRGWHVFPLRPGQKRPAITDWENRATTDPDRIRRCWSTGAFNVGIATGPSGLVVVDLDTPKDGADAPEEWRLPGIRSGQDVLAVLADQASSDLPLDTYTVATPSGGLHLYYAHPDGPELRNTAGRLGWLIDTRAHGGYVVAAGSLVDGHAYTATYDAPPAPLPPWLALPLTPTAPSPVRPSRAWAELLATAKRRNAYAAAALTGERDRVLNATSNRNDALNTAAYSLGRLVGSGALDRDLVVTVLTDAGLAAGLEPGETSRAVRSGLDAGSRNPREVAA</sequence>
<protein>
    <recommendedName>
        <fullName evidence="2">DNA primase/polymerase bifunctional N-terminal domain-containing protein</fullName>
    </recommendedName>
</protein>
<dbReference type="CDD" id="cd04859">
    <property type="entry name" value="Prim_Pol"/>
    <property type="match status" value="1"/>
</dbReference>
<evidence type="ECO:0000313" key="3">
    <source>
        <dbReference type="EMBL" id="GAA3388099.1"/>
    </source>
</evidence>
<feature type="region of interest" description="Disordered" evidence="1">
    <location>
        <begin position="362"/>
        <end position="384"/>
    </location>
</feature>
<dbReference type="Proteomes" id="UP001501676">
    <property type="component" value="Unassembled WGS sequence"/>
</dbReference>
<evidence type="ECO:0000259" key="2">
    <source>
        <dbReference type="SMART" id="SM00943"/>
    </source>
</evidence>
<comment type="caution">
    <text evidence="3">The sequence shown here is derived from an EMBL/GenBank/DDBJ whole genome shotgun (WGS) entry which is preliminary data.</text>
</comment>
<keyword evidence="4" id="KW-1185">Reference proteome</keyword>
<proteinExistence type="predicted"/>
<feature type="domain" description="DNA primase/polymerase bifunctional N-terminal" evidence="2">
    <location>
        <begin position="101"/>
        <end position="271"/>
    </location>
</feature>
<accession>A0ABP6SZD3</accession>
<name>A0ABP6SZD3_9ACTN</name>